<gene>
    <name evidence="7" type="primary">vanK</name>
    <name evidence="7" type="ORF">GCM10011380_35560</name>
</gene>
<protein>
    <submittedName>
        <fullName evidence="7">MFS transporter</fullName>
    </submittedName>
</protein>
<evidence type="ECO:0000313" key="8">
    <source>
        <dbReference type="Proteomes" id="UP000623067"/>
    </source>
</evidence>
<keyword evidence="4 5" id="KW-0472">Membrane</keyword>
<feature type="transmembrane region" description="Helical" evidence="5">
    <location>
        <begin position="293"/>
        <end position="312"/>
    </location>
</feature>
<evidence type="ECO:0000256" key="5">
    <source>
        <dbReference type="SAM" id="Phobius"/>
    </source>
</evidence>
<comment type="subcellular location">
    <subcellularLocation>
        <location evidence="1">Membrane</location>
        <topology evidence="1">Multi-pass membrane protein</topology>
    </subcellularLocation>
</comment>
<feature type="transmembrane region" description="Helical" evidence="5">
    <location>
        <begin position="89"/>
        <end position="106"/>
    </location>
</feature>
<evidence type="ECO:0000256" key="4">
    <source>
        <dbReference type="ARBA" id="ARBA00023136"/>
    </source>
</evidence>
<sequence length="435" mass="43991">MTPASSIIAPGKGRSMAVVQLLAVLLCLSMNLMDGFDLLAMSFTAPAVAAEWTIAPDRLGLLFSAGLAGMAAGALALSPLADIIGRRRTILLCLVFVASGMIGAGMSHSFAQLSAARIVTGIGVGAIISSTGAMVYEFASDRYRGLAMGAMAVCFPAGATLGGGVALLLIDGFGWRGVFLAGGAATAVLIPLVALYLPESPSFLAQTGHAADAERARDMLARMERPLPIAARPAERQSFAGKIAEIVGPGLRRSSLALGGLFLLVMLSFYFIINWAPKLVTMLGATGRDGIAAGLYLNIGGMAGGLIAGLAISRYGLSRVTQVAVGAMGLAVGWFGIAASAGGAILISSALGLGFTMFATMASIYMLLAAAFPPRVRVTAAGLIATAGRVGSVLGPLVGGSLLAAGLTPELICILLAVPALMAAMLVRLSPPLGE</sequence>
<dbReference type="InterPro" id="IPR011701">
    <property type="entry name" value="MFS"/>
</dbReference>
<feature type="transmembrane region" description="Helical" evidence="5">
    <location>
        <begin position="118"/>
        <end position="139"/>
    </location>
</feature>
<feature type="transmembrane region" description="Helical" evidence="5">
    <location>
        <begin position="324"/>
        <end position="347"/>
    </location>
</feature>
<dbReference type="GO" id="GO:0005886">
    <property type="term" value="C:plasma membrane"/>
    <property type="evidence" value="ECO:0007669"/>
    <property type="project" value="TreeGrafter"/>
</dbReference>
<feature type="transmembrane region" description="Helical" evidence="5">
    <location>
        <begin position="59"/>
        <end position="77"/>
    </location>
</feature>
<comment type="caution">
    <text evidence="7">The sequence shown here is derived from an EMBL/GenBank/DDBJ whole genome shotgun (WGS) entry which is preliminary data.</text>
</comment>
<evidence type="ECO:0000256" key="2">
    <source>
        <dbReference type="ARBA" id="ARBA00022692"/>
    </source>
</evidence>
<organism evidence="7 8">
    <name type="scientific">Sphingomonas metalli</name>
    <dbReference type="NCBI Taxonomy" id="1779358"/>
    <lineage>
        <taxon>Bacteria</taxon>
        <taxon>Pseudomonadati</taxon>
        <taxon>Pseudomonadota</taxon>
        <taxon>Alphaproteobacteria</taxon>
        <taxon>Sphingomonadales</taxon>
        <taxon>Sphingomonadaceae</taxon>
        <taxon>Sphingomonas</taxon>
    </lineage>
</organism>
<dbReference type="Pfam" id="PF07690">
    <property type="entry name" value="MFS_1"/>
    <property type="match status" value="1"/>
</dbReference>
<reference evidence="7" key="1">
    <citation type="journal article" date="2014" name="Int. J. Syst. Evol. Microbiol.">
        <title>Complete genome sequence of Corynebacterium casei LMG S-19264T (=DSM 44701T), isolated from a smear-ripened cheese.</title>
        <authorList>
            <consortium name="US DOE Joint Genome Institute (JGI-PGF)"/>
            <person name="Walter F."/>
            <person name="Albersmeier A."/>
            <person name="Kalinowski J."/>
            <person name="Ruckert C."/>
        </authorList>
    </citation>
    <scope>NUCLEOTIDE SEQUENCE</scope>
    <source>
        <strain evidence="7">CGMCC 1.15330</strain>
    </source>
</reference>
<dbReference type="SUPFAM" id="SSF103473">
    <property type="entry name" value="MFS general substrate transporter"/>
    <property type="match status" value="1"/>
</dbReference>
<feature type="transmembrane region" description="Helical" evidence="5">
    <location>
        <begin position="176"/>
        <end position="197"/>
    </location>
</feature>
<dbReference type="RefSeq" id="WP_188661089.1">
    <property type="nucleotide sequence ID" value="NZ_BMIH01000007.1"/>
</dbReference>
<dbReference type="PANTHER" id="PTHR23508:SF10">
    <property type="entry name" value="CARBOXYLIC ACID TRANSPORTER PROTEIN HOMOLOG"/>
    <property type="match status" value="1"/>
</dbReference>
<dbReference type="EMBL" id="BMIH01000007">
    <property type="protein sequence ID" value="GGB42955.1"/>
    <property type="molecule type" value="Genomic_DNA"/>
</dbReference>
<feature type="transmembrane region" description="Helical" evidence="5">
    <location>
        <begin position="146"/>
        <end position="170"/>
    </location>
</feature>
<accession>A0A916TGM4</accession>
<evidence type="ECO:0000256" key="1">
    <source>
        <dbReference type="ARBA" id="ARBA00004141"/>
    </source>
</evidence>
<reference evidence="7" key="2">
    <citation type="submission" date="2020-09" db="EMBL/GenBank/DDBJ databases">
        <authorList>
            <person name="Sun Q."/>
            <person name="Zhou Y."/>
        </authorList>
    </citation>
    <scope>NUCLEOTIDE SEQUENCE</scope>
    <source>
        <strain evidence="7">CGMCC 1.15330</strain>
    </source>
</reference>
<dbReference type="InterPro" id="IPR020846">
    <property type="entry name" value="MFS_dom"/>
</dbReference>
<keyword evidence="3 5" id="KW-1133">Transmembrane helix</keyword>
<dbReference type="AlphaFoldDB" id="A0A916TGM4"/>
<feature type="transmembrane region" description="Helical" evidence="5">
    <location>
        <begin position="353"/>
        <end position="372"/>
    </location>
</feature>
<evidence type="ECO:0000313" key="7">
    <source>
        <dbReference type="EMBL" id="GGB42955.1"/>
    </source>
</evidence>
<dbReference type="PROSITE" id="PS50850">
    <property type="entry name" value="MFS"/>
    <property type="match status" value="1"/>
</dbReference>
<feature type="transmembrane region" description="Helical" evidence="5">
    <location>
        <begin position="404"/>
        <end position="427"/>
    </location>
</feature>
<feature type="transmembrane region" description="Helical" evidence="5">
    <location>
        <begin position="379"/>
        <end position="398"/>
    </location>
</feature>
<evidence type="ECO:0000256" key="3">
    <source>
        <dbReference type="ARBA" id="ARBA00022989"/>
    </source>
</evidence>
<evidence type="ECO:0000259" key="6">
    <source>
        <dbReference type="PROSITE" id="PS50850"/>
    </source>
</evidence>
<dbReference type="GO" id="GO:0046943">
    <property type="term" value="F:carboxylic acid transmembrane transporter activity"/>
    <property type="evidence" value="ECO:0007669"/>
    <property type="project" value="TreeGrafter"/>
</dbReference>
<dbReference type="InterPro" id="IPR036259">
    <property type="entry name" value="MFS_trans_sf"/>
</dbReference>
<name>A0A916TGM4_9SPHN</name>
<feature type="domain" description="Major facilitator superfamily (MFS) profile" evidence="6">
    <location>
        <begin position="23"/>
        <end position="435"/>
    </location>
</feature>
<dbReference type="Proteomes" id="UP000623067">
    <property type="component" value="Unassembled WGS sequence"/>
</dbReference>
<dbReference type="Gene3D" id="1.20.1250.20">
    <property type="entry name" value="MFS general substrate transporter like domains"/>
    <property type="match status" value="1"/>
</dbReference>
<feature type="transmembrane region" description="Helical" evidence="5">
    <location>
        <begin position="256"/>
        <end position="273"/>
    </location>
</feature>
<dbReference type="PANTHER" id="PTHR23508">
    <property type="entry name" value="CARBOXYLIC ACID TRANSPORTER PROTEIN HOMOLOG"/>
    <property type="match status" value="1"/>
</dbReference>
<keyword evidence="2 5" id="KW-0812">Transmembrane</keyword>
<keyword evidence="8" id="KW-1185">Reference proteome</keyword>
<proteinExistence type="predicted"/>